<dbReference type="Pfam" id="PF00440">
    <property type="entry name" value="TetR_N"/>
    <property type="match status" value="1"/>
</dbReference>
<protein>
    <submittedName>
        <fullName evidence="7">Transcriptional regulator, TetR family</fullName>
    </submittedName>
</protein>
<organism evidence="7 8">
    <name type="scientific">Paracoccus aminophilus JCM 7686</name>
    <dbReference type="NCBI Taxonomy" id="1367847"/>
    <lineage>
        <taxon>Bacteria</taxon>
        <taxon>Pseudomonadati</taxon>
        <taxon>Pseudomonadota</taxon>
        <taxon>Alphaproteobacteria</taxon>
        <taxon>Rhodobacterales</taxon>
        <taxon>Paracoccaceae</taxon>
        <taxon>Paracoccus</taxon>
    </lineage>
</organism>
<gene>
    <name evidence="7" type="ORF">JCM7686_pAMI4p116</name>
</gene>
<dbReference type="InterPro" id="IPR001647">
    <property type="entry name" value="HTH_TetR"/>
</dbReference>
<geneLocation type="plasmid" evidence="7 8">
    <name>pAMI4</name>
</geneLocation>
<dbReference type="RefSeq" id="WP_020952292.1">
    <property type="nucleotide sequence ID" value="NC_022049.1"/>
</dbReference>
<evidence type="ECO:0000259" key="6">
    <source>
        <dbReference type="PROSITE" id="PS50977"/>
    </source>
</evidence>
<dbReference type="Proteomes" id="UP000015480">
    <property type="component" value="Plasmid pAMI4"/>
</dbReference>
<dbReference type="InterPro" id="IPR009057">
    <property type="entry name" value="Homeodomain-like_sf"/>
</dbReference>
<proteinExistence type="predicted"/>
<evidence type="ECO:0000313" key="8">
    <source>
        <dbReference type="Proteomes" id="UP000015480"/>
    </source>
</evidence>
<accession>S5XZT7</accession>
<dbReference type="OrthoDB" id="9809772at2"/>
<feature type="domain" description="HTH tetR-type" evidence="6">
    <location>
        <begin position="7"/>
        <end position="67"/>
    </location>
</feature>
<evidence type="ECO:0000256" key="5">
    <source>
        <dbReference type="SAM" id="MobiDB-lite"/>
    </source>
</evidence>
<dbReference type="SUPFAM" id="SSF46689">
    <property type="entry name" value="Homeodomain-like"/>
    <property type="match status" value="1"/>
</dbReference>
<feature type="DNA-binding region" description="H-T-H motif" evidence="4">
    <location>
        <begin position="30"/>
        <end position="49"/>
    </location>
</feature>
<keyword evidence="7" id="KW-0614">Plasmid</keyword>
<dbReference type="Pfam" id="PF17937">
    <property type="entry name" value="TetR_C_28"/>
    <property type="match status" value="1"/>
</dbReference>
<dbReference type="PROSITE" id="PS50977">
    <property type="entry name" value="HTH_TETR_2"/>
    <property type="match status" value="1"/>
</dbReference>
<evidence type="ECO:0000256" key="3">
    <source>
        <dbReference type="ARBA" id="ARBA00023163"/>
    </source>
</evidence>
<dbReference type="Gene3D" id="1.10.357.10">
    <property type="entry name" value="Tetracycline Repressor, domain 2"/>
    <property type="match status" value="1"/>
</dbReference>
<keyword evidence="1" id="KW-0805">Transcription regulation</keyword>
<evidence type="ECO:0000256" key="2">
    <source>
        <dbReference type="ARBA" id="ARBA00023125"/>
    </source>
</evidence>
<dbReference type="PANTHER" id="PTHR47506">
    <property type="entry name" value="TRANSCRIPTIONAL REGULATORY PROTEIN"/>
    <property type="match status" value="1"/>
</dbReference>
<dbReference type="GO" id="GO:0003677">
    <property type="term" value="F:DNA binding"/>
    <property type="evidence" value="ECO:0007669"/>
    <property type="project" value="UniProtKB-UniRule"/>
</dbReference>
<dbReference type="EMBL" id="CP006652">
    <property type="protein sequence ID" value="AGT10807.1"/>
    <property type="molecule type" value="Genomic_DNA"/>
</dbReference>
<evidence type="ECO:0000256" key="4">
    <source>
        <dbReference type="PROSITE-ProRule" id="PRU00335"/>
    </source>
</evidence>
<evidence type="ECO:0000313" key="7">
    <source>
        <dbReference type="EMBL" id="AGT10807.1"/>
    </source>
</evidence>
<dbReference type="AlphaFoldDB" id="S5XZT7"/>
<sequence length="206" mass="21955">MSGRPRSIDRDKILDAAEEIVAQHGAAGLTFDALAKAAGVTKSGVQYCYGTRGNLLRAMIARWGESFDAAIAAHQGDDDSIEGLIRAHIAAERDADEAENARSATMMTALLQSPEDMEISRAWYGSYFARLDLTTPEGLQLALAFLAAEGAFYLKSFRMLDLPPEDWDRVMGAIAALAETLPGTVTPPAAPAAQGPASQKNDRAAD</sequence>
<feature type="region of interest" description="Disordered" evidence="5">
    <location>
        <begin position="185"/>
        <end position="206"/>
    </location>
</feature>
<name>S5XZT7_PARAH</name>
<evidence type="ECO:0000256" key="1">
    <source>
        <dbReference type="ARBA" id="ARBA00023015"/>
    </source>
</evidence>
<dbReference type="HOGENOM" id="CLU_091687_4_1_5"/>
<reference evidence="7 8" key="1">
    <citation type="journal article" date="2014" name="BMC Genomics">
        <title>Architecture and functions of a multipartite genome of the methylotrophic bacterium Paracoccus aminophilus JCM 7686, containing primary and secondary chromids.</title>
        <authorList>
            <person name="Dziewit L."/>
            <person name="Czarnecki J."/>
            <person name="Wibberg D."/>
            <person name="Radlinska M."/>
            <person name="Mrozek P."/>
            <person name="Szymczak M."/>
            <person name="Schluter A."/>
            <person name="Puhler A."/>
            <person name="Bartosik D."/>
        </authorList>
    </citation>
    <scope>NUCLEOTIDE SEQUENCE [LARGE SCALE GENOMIC DNA]</scope>
    <source>
        <strain evidence="7">JCM 7686</strain>
        <plasmid evidence="8">Plasmid pAMI4</plasmid>
    </source>
</reference>
<dbReference type="eggNOG" id="COG1309">
    <property type="taxonomic scope" value="Bacteria"/>
</dbReference>
<dbReference type="PATRIC" id="fig|1367847.3.peg.3745"/>
<dbReference type="InterPro" id="IPR041479">
    <property type="entry name" value="TetR_CgmR_C"/>
</dbReference>
<keyword evidence="3" id="KW-0804">Transcription</keyword>
<keyword evidence="2 4" id="KW-0238">DNA-binding</keyword>
<dbReference type="KEGG" id="pami:JCM7686_pAMI4p116"/>
<feature type="compositionally biased region" description="Low complexity" evidence="5">
    <location>
        <begin position="185"/>
        <end position="197"/>
    </location>
</feature>
<keyword evidence="8" id="KW-1185">Reference proteome</keyword>
<dbReference type="PANTHER" id="PTHR47506:SF6">
    <property type="entry name" value="HTH-TYPE TRANSCRIPTIONAL REPRESSOR NEMR"/>
    <property type="match status" value="1"/>
</dbReference>